<organism evidence="1">
    <name type="scientific">marine sediment metagenome</name>
    <dbReference type="NCBI Taxonomy" id="412755"/>
    <lineage>
        <taxon>unclassified sequences</taxon>
        <taxon>metagenomes</taxon>
        <taxon>ecological metagenomes</taxon>
    </lineage>
</organism>
<accession>X1PNS5</accession>
<reference evidence="1" key="1">
    <citation type="journal article" date="2014" name="Front. Microbiol.">
        <title>High frequency of phylogenetically diverse reductive dehalogenase-homologous genes in deep subseafloor sedimentary metagenomes.</title>
        <authorList>
            <person name="Kawai M."/>
            <person name="Futagami T."/>
            <person name="Toyoda A."/>
            <person name="Takaki Y."/>
            <person name="Nishi S."/>
            <person name="Hori S."/>
            <person name="Arai W."/>
            <person name="Tsubouchi T."/>
            <person name="Morono Y."/>
            <person name="Uchiyama I."/>
            <person name="Ito T."/>
            <person name="Fujiyama A."/>
            <person name="Inagaki F."/>
            <person name="Takami H."/>
        </authorList>
    </citation>
    <scope>NUCLEOTIDE SEQUENCE</scope>
    <source>
        <strain evidence="1">Expedition CK06-06</strain>
    </source>
</reference>
<gene>
    <name evidence="1" type="ORF">S06H3_53579</name>
</gene>
<sequence length="243" mass="26648">MSAETQAQYGRGPAGTPWNTPVVQTQKEMEYWKAQSAGDPNVRFSQLDDQKWMMQTRSEAYMTTAAAPVAPEFMGKMARYGVEESTALQSSFPALATFLGIGKGQSPYATGSRPSHMEAWDKIADVWRYNEDARTRFRSPEGEDIGSPLRMPNAVELTAERKQVLQTALAGGAPLEELGNITAEWGQGPLYNPSNIHGQQYFPQGGSIMASAAFENTLEGEKAIDKLGRNFPARLGSFIEGEE</sequence>
<proteinExistence type="predicted"/>
<evidence type="ECO:0000313" key="1">
    <source>
        <dbReference type="EMBL" id="GAI57468.1"/>
    </source>
</evidence>
<dbReference type="AlphaFoldDB" id="X1PNS5"/>
<comment type="caution">
    <text evidence="1">The sequence shown here is derived from an EMBL/GenBank/DDBJ whole genome shotgun (WGS) entry which is preliminary data.</text>
</comment>
<name>X1PNS5_9ZZZZ</name>
<feature type="non-terminal residue" evidence="1">
    <location>
        <position position="243"/>
    </location>
</feature>
<protein>
    <submittedName>
        <fullName evidence="1">Uncharacterized protein</fullName>
    </submittedName>
</protein>
<dbReference type="EMBL" id="BARV01034174">
    <property type="protein sequence ID" value="GAI57468.1"/>
    <property type="molecule type" value="Genomic_DNA"/>
</dbReference>